<keyword evidence="7" id="KW-0539">Nucleus</keyword>
<dbReference type="GO" id="GO:0046872">
    <property type="term" value="F:metal ion binding"/>
    <property type="evidence" value="ECO:0007669"/>
    <property type="project" value="UniProtKB-KW"/>
</dbReference>
<proteinExistence type="inferred from homology"/>
<name>A0A9P6NMJ0_9BASI</name>
<keyword evidence="4" id="KW-0540">Nuclease</keyword>
<evidence type="ECO:0000259" key="8">
    <source>
        <dbReference type="Pfam" id="PF13359"/>
    </source>
</evidence>
<keyword evidence="11" id="KW-1185">Reference proteome</keyword>
<evidence type="ECO:0000256" key="2">
    <source>
        <dbReference type="ARBA" id="ARBA00004123"/>
    </source>
</evidence>
<gene>
    <name evidence="10" type="ORF">CROQUDRAFT_684874</name>
</gene>
<evidence type="ECO:0000256" key="7">
    <source>
        <dbReference type="ARBA" id="ARBA00023242"/>
    </source>
</evidence>
<evidence type="ECO:0000256" key="1">
    <source>
        <dbReference type="ARBA" id="ARBA00001968"/>
    </source>
</evidence>
<dbReference type="EMBL" id="MU167224">
    <property type="protein sequence ID" value="KAG0149876.1"/>
    <property type="molecule type" value="Genomic_DNA"/>
</dbReference>
<dbReference type="Proteomes" id="UP000886653">
    <property type="component" value="Unassembled WGS sequence"/>
</dbReference>
<dbReference type="AlphaFoldDB" id="A0A9P6NMJ0"/>
<dbReference type="Pfam" id="PF13359">
    <property type="entry name" value="DDE_Tnp_4"/>
    <property type="match status" value="1"/>
</dbReference>
<dbReference type="InterPro" id="IPR027806">
    <property type="entry name" value="HARBI1_dom"/>
</dbReference>
<protein>
    <recommendedName>
        <fullName evidence="12">DDE Tnp4 domain-containing protein</fullName>
    </recommendedName>
</protein>
<evidence type="ECO:0000259" key="9">
    <source>
        <dbReference type="Pfam" id="PF26138"/>
    </source>
</evidence>
<sequence>VTATEQLAILIYYLITGNSNDNLQNHFQRSADTISKCINSLTSSIVLKQSLMDQYIVLPDGHTPLCSNLRHDKIFYPYFEKGIGAIDGTHVKVRVLIQKVKPYFDRSNNISQNILVCCDHNMSYTYVLAGWEGSAADSMLWDEARSTGLAIPPGQYLLGNAGFALNEQCLTPYKGHCYHLRDPVNKEELFNLRHVDALSVIERIFGFDK</sequence>
<feature type="domain" description="DUF8040" evidence="9">
    <location>
        <begin position="1"/>
        <end position="45"/>
    </location>
</feature>
<dbReference type="GO" id="GO:0016787">
    <property type="term" value="F:hydrolase activity"/>
    <property type="evidence" value="ECO:0007669"/>
    <property type="project" value="UniProtKB-KW"/>
</dbReference>
<evidence type="ECO:0000313" key="11">
    <source>
        <dbReference type="Proteomes" id="UP000886653"/>
    </source>
</evidence>
<organism evidence="10 11">
    <name type="scientific">Cronartium quercuum f. sp. fusiforme G11</name>
    <dbReference type="NCBI Taxonomy" id="708437"/>
    <lineage>
        <taxon>Eukaryota</taxon>
        <taxon>Fungi</taxon>
        <taxon>Dikarya</taxon>
        <taxon>Basidiomycota</taxon>
        <taxon>Pucciniomycotina</taxon>
        <taxon>Pucciniomycetes</taxon>
        <taxon>Pucciniales</taxon>
        <taxon>Coleosporiaceae</taxon>
        <taxon>Cronartium</taxon>
    </lineage>
</organism>
<feature type="non-terminal residue" evidence="10">
    <location>
        <position position="209"/>
    </location>
</feature>
<dbReference type="InterPro" id="IPR045249">
    <property type="entry name" value="HARBI1-like"/>
</dbReference>
<comment type="caution">
    <text evidence="10">The sequence shown here is derived from an EMBL/GenBank/DDBJ whole genome shotgun (WGS) entry which is preliminary data.</text>
</comment>
<evidence type="ECO:0000256" key="6">
    <source>
        <dbReference type="ARBA" id="ARBA00022801"/>
    </source>
</evidence>
<feature type="domain" description="DDE Tnp4" evidence="8">
    <location>
        <begin position="86"/>
        <end position="209"/>
    </location>
</feature>
<comment type="subcellular location">
    <subcellularLocation>
        <location evidence="2">Nucleus</location>
    </subcellularLocation>
</comment>
<keyword evidence="6" id="KW-0378">Hydrolase</keyword>
<keyword evidence="5" id="KW-0479">Metal-binding</keyword>
<evidence type="ECO:0000256" key="4">
    <source>
        <dbReference type="ARBA" id="ARBA00022722"/>
    </source>
</evidence>
<evidence type="ECO:0000256" key="3">
    <source>
        <dbReference type="ARBA" id="ARBA00006958"/>
    </source>
</evidence>
<comment type="cofactor">
    <cofactor evidence="1">
        <name>a divalent metal cation</name>
        <dbReference type="ChEBI" id="CHEBI:60240"/>
    </cofactor>
</comment>
<dbReference type="PANTHER" id="PTHR22930">
    <property type="match status" value="1"/>
</dbReference>
<evidence type="ECO:0008006" key="12">
    <source>
        <dbReference type="Google" id="ProtNLM"/>
    </source>
</evidence>
<feature type="non-terminal residue" evidence="10">
    <location>
        <position position="1"/>
    </location>
</feature>
<reference evidence="10" key="1">
    <citation type="submission" date="2013-11" db="EMBL/GenBank/DDBJ databases">
        <title>Genome sequence of the fusiform rust pathogen reveals effectors for host alternation and coevolution with pine.</title>
        <authorList>
            <consortium name="DOE Joint Genome Institute"/>
            <person name="Smith K."/>
            <person name="Pendleton A."/>
            <person name="Kubisiak T."/>
            <person name="Anderson C."/>
            <person name="Salamov A."/>
            <person name="Aerts A."/>
            <person name="Riley R."/>
            <person name="Clum A."/>
            <person name="Lindquist E."/>
            <person name="Ence D."/>
            <person name="Campbell M."/>
            <person name="Kronenberg Z."/>
            <person name="Feau N."/>
            <person name="Dhillon B."/>
            <person name="Hamelin R."/>
            <person name="Burleigh J."/>
            <person name="Smith J."/>
            <person name="Yandell M."/>
            <person name="Nelson C."/>
            <person name="Grigoriev I."/>
            <person name="Davis J."/>
        </authorList>
    </citation>
    <scope>NUCLEOTIDE SEQUENCE</scope>
    <source>
        <strain evidence="10">G11</strain>
    </source>
</reference>
<evidence type="ECO:0000313" key="10">
    <source>
        <dbReference type="EMBL" id="KAG0149876.1"/>
    </source>
</evidence>
<dbReference type="GO" id="GO:0004518">
    <property type="term" value="F:nuclease activity"/>
    <property type="evidence" value="ECO:0007669"/>
    <property type="project" value="UniProtKB-KW"/>
</dbReference>
<dbReference type="OrthoDB" id="2502527at2759"/>
<accession>A0A9P6NMJ0</accession>
<dbReference type="Pfam" id="PF26138">
    <property type="entry name" value="DUF8040"/>
    <property type="match status" value="1"/>
</dbReference>
<dbReference type="PANTHER" id="PTHR22930:SF259">
    <property type="entry name" value="OS08G0106900 PROTEIN"/>
    <property type="match status" value="1"/>
</dbReference>
<evidence type="ECO:0000256" key="5">
    <source>
        <dbReference type="ARBA" id="ARBA00022723"/>
    </source>
</evidence>
<comment type="similarity">
    <text evidence="3">Belongs to the HARBI1 family.</text>
</comment>
<dbReference type="InterPro" id="IPR058353">
    <property type="entry name" value="DUF8040"/>
</dbReference>
<dbReference type="GO" id="GO:0005634">
    <property type="term" value="C:nucleus"/>
    <property type="evidence" value="ECO:0007669"/>
    <property type="project" value="UniProtKB-SubCell"/>
</dbReference>